<sequence>MKKLILLSLLSIGLFSACKDREADPNVLPEATQSGKNTGGALVDGKVWVAKIAYPDLNGGGVNATMYEHANGKYKMKIVFQQANNINNRIVIYISDVDEIVNRIYKLDNNNVAGYEKGLDYLQYYTTNTDFDGSITFSKFDKINKIASGTFNFKAKNSAGQVVTITDGRFDKRFL</sequence>
<dbReference type="InterPro" id="IPR046219">
    <property type="entry name" value="DUF6252"/>
</dbReference>
<reference evidence="1 2" key="1">
    <citation type="submission" date="2019-05" db="EMBL/GenBank/DDBJ databases">
        <title>Chryseobacterium sp. isolated from King George Island, maritime Antarctica.</title>
        <authorList>
            <person name="Peng X."/>
        </authorList>
    </citation>
    <scope>NUCLEOTIDE SEQUENCE [LARGE SCALE GENOMIC DNA]</scope>
    <source>
        <strain evidence="1 2">7-3A</strain>
    </source>
</reference>
<evidence type="ECO:0008006" key="3">
    <source>
        <dbReference type="Google" id="ProtNLM"/>
    </source>
</evidence>
<keyword evidence="2" id="KW-1185">Reference proteome</keyword>
<dbReference type="AlphaFoldDB" id="A0A7M2YA62"/>
<gene>
    <name evidence="1" type="ORF">Q73A0000_11820</name>
</gene>
<dbReference type="PROSITE" id="PS51257">
    <property type="entry name" value="PROKAR_LIPOPROTEIN"/>
    <property type="match status" value="1"/>
</dbReference>
<dbReference type="RefSeq" id="WP_193811165.1">
    <property type="nucleotide sequence ID" value="NZ_CP040442.1"/>
</dbReference>
<accession>A0A7M2YA62</accession>
<name>A0A7M2YA62_9FLAO</name>
<organism evidence="1 2">
    <name type="scientific">Kaistella flava</name>
    <name type="common">ex Peng et al. 2021</name>
    <dbReference type="NCBI Taxonomy" id="2038776"/>
    <lineage>
        <taxon>Bacteria</taxon>
        <taxon>Pseudomonadati</taxon>
        <taxon>Bacteroidota</taxon>
        <taxon>Flavobacteriia</taxon>
        <taxon>Flavobacteriales</taxon>
        <taxon>Weeksellaceae</taxon>
        <taxon>Chryseobacterium group</taxon>
        <taxon>Kaistella</taxon>
    </lineage>
</organism>
<evidence type="ECO:0000313" key="1">
    <source>
        <dbReference type="EMBL" id="QOW10996.1"/>
    </source>
</evidence>
<dbReference type="EMBL" id="CP040442">
    <property type="protein sequence ID" value="QOW10996.1"/>
    <property type="molecule type" value="Genomic_DNA"/>
</dbReference>
<proteinExistence type="predicted"/>
<dbReference type="Pfam" id="PF19765">
    <property type="entry name" value="DUF6252"/>
    <property type="match status" value="1"/>
</dbReference>
<protein>
    <recommendedName>
        <fullName evidence="3">Lipoprotein</fullName>
    </recommendedName>
</protein>
<evidence type="ECO:0000313" key="2">
    <source>
        <dbReference type="Proteomes" id="UP000594195"/>
    </source>
</evidence>
<dbReference type="KEGG" id="kfa:Q73A0000_11820"/>
<dbReference type="Proteomes" id="UP000594195">
    <property type="component" value="Chromosome"/>
</dbReference>